<organism evidence="1 2">
    <name type="scientific">Subtercola lobariae</name>
    <dbReference type="NCBI Taxonomy" id="1588641"/>
    <lineage>
        <taxon>Bacteria</taxon>
        <taxon>Bacillati</taxon>
        <taxon>Actinomycetota</taxon>
        <taxon>Actinomycetes</taxon>
        <taxon>Micrococcales</taxon>
        <taxon>Microbacteriaceae</taxon>
        <taxon>Subtercola</taxon>
    </lineage>
</organism>
<keyword evidence="2" id="KW-1185">Reference proteome</keyword>
<evidence type="ECO:0000313" key="2">
    <source>
        <dbReference type="Proteomes" id="UP000598775"/>
    </source>
</evidence>
<reference evidence="1 2" key="1">
    <citation type="journal article" date="2014" name="Int. J. Syst. Evol. Microbiol.">
        <title>Complete genome sequence of Corynebacterium casei LMG S-19264T (=DSM 44701T), isolated from a smear-ripened cheese.</title>
        <authorList>
            <consortium name="US DOE Joint Genome Institute (JGI-PGF)"/>
            <person name="Walter F."/>
            <person name="Albersmeier A."/>
            <person name="Kalinowski J."/>
            <person name="Ruckert C."/>
        </authorList>
    </citation>
    <scope>NUCLEOTIDE SEQUENCE [LARGE SCALE GENOMIC DNA]</scope>
    <source>
        <strain evidence="1 2">CGMCC 1.12976</strain>
    </source>
</reference>
<sequence>MVWVNLTCTFLGSHRLRNVLYYPHAASAFAVKLAAATIAHSLRYCPRAVEVTVAVAVAVSHGRAVASRTVAVAVANAGPAA</sequence>
<dbReference type="AlphaFoldDB" id="A0A917B474"/>
<comment type="caution">
    <text evidence="1">The sequence shown here is derived from an EMBL/GenBank/DDBJ whole genome shotgun (WGS) entry which is preliminary data.</text>
</comment>
<name>A0A917B474_9MICO</name>
<dbReference type="EMBL" id="BMGP01000002">
    <property type="protein sequence ID" value="GGF17506.1"/>
    <property type="molecule type" value="Genomic_DNA"/>
</dbReference>
<dbReference type="Proteomes" id="UP000598775">
    <property type="component" value="Unassembled WGS sequence"/>
</dbReference>
<protein>
    <submittedName>
        <fullName evidence="1">Uncharacterized protein</fullName>
    </submittedName>
</protein>
<gene>
    <name evidence="1" type="ORF">GCM10011399_09060</name>
</gene>
<evidence type="ECO:0000313" key="1">
    <source>
        <dbReference type="EMBL" id="GGF17506.1"/>
    </source>
</evidence>
<proteinExistence type="predicted"/>
<accession>A0A917B474</accession>